<dbReference type="Gene3D" id="2.60.120.650">
    <property type="entry name" value="Cupin"/>
    <property type="match status" value="1"/>
</dbReference>
<keyword evidence="4" id="KW-1185">Reference proteome</keyword>
<dbReference type="PROSITE" id="PS51184">
    <property type="entry name" value="JMJC"/>
    <property type="match status" value="1"/>
</dbReference>
<feature type="region of interest" description="Disordered" evidence="1">
    <location>
        <begin position="272"/>
        <end position="304"/>
    </location>
</feature>
<feature type="compositionally biased region" description="Pro residues" evidence="1">
    <location>
        <begin position="239"/>
        <end position="258"/>
    </location>
</feature>
<dbReference type="AlphaFoldDB" id="A0A0D2CR73"/>
<gene>
    <name evidence="3" type="ORF">PV04_06887</name>
</gene>
<dbReference type="Proteomes" id="UP000054266">
    <property type="component" value="Unassembled WGS sequence"/>
</dbReference>
<evidence type="ECO:0000259" key="2">
    <source>
        <dbReference type="PROSITE" id="PS51184"/>
    </source>
</evidence>
<dbReference type="EMBL" id="KN846959">
    <property type="protein sequence ID" value="KIW67651.1"/>
    <property type="molecule type" value="Genomic_DNA"/>
</dbReference>
<evidence type="ECO:0000256" key="1">
    <source>
        <dbReference type="SAM" id="MobiDB-lite"/>
    </source>
</evidence>
<dbReference type="Pfam" id="PF13621">
    <property type="entry name" value="Cupin_8"/>
    <property type="match status" value="1"/>
</dbReference>
<dbReference type="STRING" id="5601.A0A0D2CR73"/>
<evidence type="ECO:0000313" key="4">
    <source>
        <dbReference type="Proteomes" id="UP000054266"/>
    </source>
</evidence>
<feature type="compositionally biased region" description="Low complexity" evidence="1">
    <location>
        <begin position="282"/>
        <end position="299"/>
    </location>
</feature>
<feature type="region of interest" description="Disordered" evidence="1">
    <location>
        <begin position="234"/>
        <end position="259"/>
    </location>
</feature>
<dbReference type="PANTHER" id="PTHR12461">
    <property type="entry name" value="HYPOXIA-INDUCIBLE FACTOR 1 ALPHA INHIBITOR-RELATED"/>
    <property type="match status" value="1"/>
</dbReference>
<proteinExistence type="predicted"/>
<dbReference type="HOGENOM" id="CLU_054409_0_0_1"/>
<feature type="region of interest" description="Disordered" evidence="1">
    <location>
        <begin position="85"/>
        <end position="104"/>
    </location>
</feature>
<dbReference type="InterPro" id="IPR041667">
    <property type="entry name" value="Cupin_8"/>
</dbReference>
<dbReference type="InterPro" id="IPR003347">
    <property type="entry name" value="JmjC_dom"/>
</dbReference>
<dbReference type="PANTHER" id="PTHR12461:SF105">
    <property type="entry name" value="HYPOXIA-INDUCIBLE FACTOR 1-ALPHA INHIBITOR"/>
    <property type="match status" value="1"/>
</dbReference>
<feature type="domain" description="JmjC" evidence="2">
    <location>
        <begin position="279"/>
        <end position="450"/>
    </location>
</feature>
<dbReference type="SUPFAM" id="SSF51197">
    <property type="entry name" value="Clavaminate synthase-like"/>
    <property type="match status" value="1"/>
</dbReference>
<organism evidence="3 4">
    <name type="scientific">Phialophora macrospora</name>
    <dbReference type="NCBI Taxonomy" id="1851006"/>
    <lineage>
        <taxon>Eukaryota</taxon>
        <taxon>Fungi</taxon>
        <taxon>Dikarya</taxon>
        <taxon>Ascomycota</taxon>
        <taxon>Pezizomycotina</taxon>
        <taxon>Eurotiomycetes</taxon>
        <taxon>Chaetothyriomycetidae</taxon>
        <taxon>Chaetothyriales</taxon>
        <taxon>Herpotrichiellaceae</taxon>
        <taxon>Phialophora</taxon>
    </lineage>
</organism>
<accession>A0A0D2CR73</accession>
<evidence type="ECO:0000313" key="3">
    <source>
        <dbReference type="EMBL" id="KIW67651.1"/>
    </source>
</evidence>
<protein>
    <recommendedName>
        <fullName evidence="2">JmjC domain-containing protein</fullName>
    </recommendedName>
</protein>
<reference evidence="3 4" key="1">
    <citation type="submission" date="2015-01" db="EMBL/GenBank/DDBJ databases">
        <title>The Genome Sequence of Capronia semiimmersa CBS27337.</title>
        <authorList>
            <consortium name="The Broad Institute Genomics Platform"/>
            <person name="Cuomo C."/>
            <person name="de Hoog S."/>
            <person name="Gorbushina A."/>
            <person name="Stielow B."/>
            <person name="Teixiera M."/>
            <person name="Abouelleil A."/>
            <person name="Chapman S.B."/>
            <person name="Priest M."/>
            <person name="Young S.K."/>
            <person name="Wortman J."/>
            <person name="Nusbaum C."/>
            <person name="Birren B."/>
        </authorList>
    </citation>
    <scope>NUCLEOTIDE SEQUENCE [LARGE SCALE GENOMIC DNA]</scope>
    <source>
        <strain evidence="3 4">CBS 27337</strain>
    </source>
</reference>
<name>A0A0D2CR73_9EURO</name>
<sequence>MLSAGARGWNPAPGKCNRAFVTASETLLATRPFMPCLVTFTTSSRALACARAHVRRYSITISPSVSVSIGRLVLPSWSSARQLTTSTAVGKGHEPGPGPVAAGPLRNVPVLRSWESHAFEQAFRENVPVRLSRSREHLPPACLKWFVHDDNPEFDLFGKRQRQASPNTELLNTNTNTDIDIDASGINLPRSSELRTSFWSGYESTVVALEVTNDGHFERLEAPIQILLAYLSKAQSPPSSSPSPSPSLPPEGPEPEPAPRLSIYLAQSDLSTLPPPLQADVPTPTLLRSSPPSSGSGSRSRSRSIKGDIYASSLWMGRPPTYTPLHRDPNPNLFIQLAGQKTIRLLPPDIGDAIYGDVMMATAPGGADSSPSSFSSRIRGEEMMVGPERNLLHDGIWDADHSGRYADLLRTHCLETTLGLGDALFTPKGWWHSVKGVGTGVTASVNWWFR</sequence>